<organism evidence="2 3">
    <name type="scientific">Stylosanthes scabra</name>
    <dbReference type="NCBI Taxonomy" id="79078"/>
    <lineage>
        <taxon>Eukaryota</taxon>
        <taxon>Viridiplantae</taxon>
        <taxon>Streptophyta</taxon>
        <taxon>Embryophyta</taxon>
        <taxon>Tracheophyta</taxon>
        <taxon>Spermatophyta</taxon>
        <taxon>Magnoliopsida</taxon>
        <taxon>eudicotyledons</taxon>
        <taxon>Gunneridae</taxon>
        <taxon>Pentapetalae</taxon>
        <taxon>rosids</taxon>
        <taxon>fabids</taxon>
        <taxon>Fabales</taxon>
        <taxon>Fabaceae</taxon>
        <taxon>Papilionoideae</taxon>
        <taxon>50 kb inversion clade</taxon>
        <taxon>dalbergioids sensu lato</taxon>
        <taxon>Dalbergieae</taxon>
        <taxon>Pterocarpus clade</taxon>
        <taxon>Stylosanthes</taxon>
    </lineage>
</organism>
<evidence type="ECO:0000313" key="3">
    <source>
        <dbReference type="Proteomes" id="UP001341840"/>
    </source>
</evidence>
<accession>A0ABU6Q394</accession>
<protein>
    <submittedName>
        <fullName evidence="2">Uncharacterized protein</fullName>
    </submittedName>
</protein>
<sequence length="147" mass="15423">MNSGDAQAAPTPLNLVEKARKSKKKPKLAPSGNLGQAEEVEYSQSAPTAEELQAPASTPAPAPSQKHLGDENFFFLGCPTLSPERGASPAISVDAEIFEGATPCLRRLTSAFHACGRGDYVGGELGLSSLEAIRVHGSSKEEEEETT</sequence>
<feature type="region of interest" description="Disordered" evidence="1">
    <location>
        <begin position="1"/>
        <end position="69"/>
    </location>
</feature>
<reference evidence="2 3" key="1">
    <citation type="journal article" date="2023" name="Plants (Basel)">
        <title>Bridging the Gap: Combining Genomics and Transcriptomics Approaches to Understand Stylosanthes scabra, an Orphan Legume from the Brazilian Caatinga.</title>
        <authorList>
            <person name="Ferreira-Neto J.R.C."/>
            <person name="da Silva M.D."/>
            <person name="Binneck E."/>
            <person name="de Melo N.F."/>
            <person name="da Silva R.H."/>
            <person name="de Melo A.L.T.M."/>
            <person name="Pandolfi V."/>
            <person name="Bustamante F.O."/>
            <person name="Brasileiro-Vidal A.C."/>
            <person name="Benko-Iseppon A.M."/>
        </authorList>
    </citation>
    <scope>NUCLEOTIDE SEQUENCE [LARGE SCALE GENOMIC DNA]</scope>
    <source>
        <tissue evidence="2">Leaves</tissue>
    </source>
</reference>
<dbReference type="EMBL" id="JASCZI010000002">
    <property type="protein sequence ID" value="MED6105987.1"/>
    <property type="molecule type" value="Genomic_DNA"/>
</dbReference>
<dbReference type="Proteomes" id="UP001341840">
    <property type="component" value="Unassembled WGS sequence"/>
</dbReference>
<keyword evidence="3" id="KW-1185">Reference proteome</keyword>
<proteinExistence type="predicted"/>
<name>A0ABU6Q394_9FABA</name>
<evidence type="ECO:0000313" key="2">
    <source>
        <dbReference type="EMBL" id="MED6105987.1"/>
    </source>
</evidence>
<gene>
    <name evidence="2" type="ORF">PIB30_000776</name>
</gene>
<comment type="caution">
    <text evidence="2">The sequence shown here is derived from an EMBL/GenBank/DDBJ whole genome shotgun (WGS) entry which is preliminary data.</text>
</comment>
<evidence type="ECO:0000256" key="1">
    <source>
        <dbReference type="SAM" id="MobiDB-lite"/>
    </source>
</evidence>